<dbReference type="STRING" id="298654.FraEuI1c_3281"/>
<dbReference type="PANTHER" id="PTHR30055">
    <property type="entry name" value="HTH-TYPE TRANSCRIPTIONAL REGULATOR RUTR"/>
    <property type="match status" value="1"/>
</dbReference>
<dbReference type="Gene3D" id="1.10.357.10">
    <property type="entry name" value="Tetracycline Repressor, domain 2"/>
    <property type="match status" value="1"/>
</dbReference>
<evidence type="ECO:0000256" key="1">
    <source>
        <dbReference type="ARBA" id="ARBA00023125"/>
    </source>
</evidence>
<evidence type="ECO:0000256" key="2">
    <source>
        <dbReference type="PROSITE-ProRule" id="PRU00335"/>
    </source>
</evidence>
<dbReference type="KEGG" id="fri:FraEuI1c_3281"/>
<dbReference type="Proteomes" id="UP000002484">
    <property type="component" value="Chromosome"/>
</dbReference>
<evidence type="ECO:0000259" key="4">
    <source>
        <dbReference type="PROSITE" id="PS50977"/>
    </source>
</evidence>
<dbReference type="InParanoid" id="E3IVC9"/>
<sequence>MTPRTTRRLGPIPPTRPASGAQERGERTRALIMDETVRCVVEEGFAAASAQHIAERAGVTWGVIQYHFGDRNGLLTAVVEASFAELRQRMAAVGVSVGSTREQVSALVEAAWAVFCTPASRASLEIAVATRSQRDAATSEHFALIAAELARLGEELIAERRHRGDARAVGHLLWAALRGLVFAQLATREPLDTSRERAALVDLLVAHLEPGLDGAARADAHLDGDSSRAAWQLTEQP</sequence>
<dbReference type="AlphaFoldDB" id="E3IVC9"/>
<keyword evidence="1 2" id="KW-0238">DNA-binding</keyword>
<organism evidence="5 6">
    <name type="scientific">Pseudofrankia inefficax (strain DSM 45817 / CECT 9037 / DDB 130130 / EuI1c)</name>
    <name type="common">Frankia inefficax</name>
    <dbReference type="NCBI Taxonomy" id="298654"/>
    <lineage>
        <taxon>Bacteria</taxon>
        <taxon>Bacillati</taxon>
        <taxon>Actinomycetota</taxon>
        <taxon>Actinomycetes</taxon>
        <taxon>Frankiales</taxon>
        <taxon>Frankiaceae</taxon>
        <taxon>Pseudofrankia</taxon>
    </lineage>
</organism>
<dbReference type="Pfam" id="PF00440">
    <property type="entry name" value="TetR_N"/>
    <property type="match status" value="1"/>
</dbReference>
<dbReference type="HOGENOM" id="CLU_1325149_0_0_11"/>
<evidence type="ECO:0000313" key="6">
    <source>
        <dbReference type="Proteomes" id="UP000002484"/>
    </source>
</evidence>
<dbReference type="GO" id="GO:0000976">
    <property type="term" value="F:transcription cis-regulatory region binding"/>
    <property type="evidence" value="ECO:0007669"/>
    <property type="project" value="TreeGrafter"/>
</dbReference>
<dbReference type="PROSITE" id="PS50977">
    <property type="entry name" value="HTH_TETR_2"/>
    <property type="match status" value="1"/>
</dbReference>
<dbReference type="InterPro" id="IPR009057">
    <property type="entry name" value="Homeodomain-like_sf"/>
</dbReference>
<feature type="domain" description="HTH tetR-type" evidence="4">
    <location>
        <begin position="26"/>
        <end position="86"/>
    </location>
</feature>
<keyword evidence="6" id="KW-1185">Reference proteome</keyword>
<dbReference type="eggNOG" id="COG1309">
    <property type="taxonomic scope" value="Bacteria"/>
</dbReference>
<dbReference type="RefSeq" id="WP_013424411.1">
    <property type="nucleotide sequence ID" value="NC_014666.1"/>
</dbReference>
<dbReference type="InterPro" id="IPR050109">
    <property type="entry name" value="HTH-type_TetR-like_transc_reg"/>
</dbReference>
<gene>
    <name evidence="5" type="ordered locus">FraEuI1c_3281</name>
</gene>
<protein>
    <submittedName>
        <fullName evidence="5">Regulatory protein TetR</fullName>
    </submittedName>
</protein>
<accession>E3IVC9</accession>
<feature type="region of interest" description="Disordered" evidence="3">
    <location>
        <begin position="1"/>
        <end position="26"/>
    </location>
</feature>
<evidence type="ECO:0000313" key="5">
    <source>
        <dbReference type="EMBL" id="ADP81293.1"/>
    </source>
</evidence>
<dbReference type="EMBL" id="CP002299">
    <property type="protein sequence ID" value="ADP81293.1"/>
    <property type="molecule type" value="Genomic_DNA"/>
</dbReference>
<feature type="DNA-binding region" description="H-T-H motif" evidence="2">
    <location>
        <begin position="49"/>
        <end position="68"/>
    </location>
</feature>
<dbReference type="GO" id="GO:0003700">
    <property type="term" value="F:DNA-binding transcription factor activity"/>
    <property type="evidence" value="ECO:0007669"/>
    <property type="project" value="TreeGrafter"/>
</dbReference>
<dbReference type="InterPro" id="IPR001647">
    <property type="entry name" value="HTH_TetR"/>
</dbReference>
<dbReference type="PRINTS" id="PR00455">
    <property type="entry name" value="HTHTETR"/>
</dbReference>
<name>E3IVC9_PSEI1</name>
<reference evidence="5 6" key="1">
    <citation type="submission" date="2010-10" db="EMBL/GenBank/DDBJ databases">
        <title>Complete sequence of Frankia sp. EuI1c.</title>
        <authorList>
            <consortium name="US DOE Joint Genome Institute"/>
            <person name="Lucas S."/>
            <person name="Copeland A."/>
            <person name="Lapidus A."/>
            <person name="Cheng J.-F."/>
            <person name="Bruce D."/>
            <person name="Goodwin L."/>
            <person name="Pitluck S."/>
            <person name="Chertkov O."/>
            <person name="Detter J.C."/>
            <person name="Han C."/>
            <person name="Tapia R."/>
            <person name="Land M."/>
            <person name="Hauser L."/>
            <person name="Jeffries C."/>
            <person name="Kyrpides N."/>
            <person name="Ivanova N."/>
            <person name="Mikhailova N."/>
            <person name="Beauchemin N."/>
            <person name="Sen A."/>
            <person name="Sur S.A."/>
            <person name="Gtari M."/>
            <person name="Wall L."/>
            <person name="Tisa L."/>
            <person name="Woyke T."/>
        </authorList>
    </citation>
    <scope>NUCLEOTIDE SEQUENCE [LARGE SCALE GENOMIC DNA]</scope>
    <source>
        <strain evidence="6">DSM 45817 / CECT 9037 / EuI1c</strain>
    </source>
</reference>
<dbReference type="OrthoDB" id="2356263at2"/>
<evidence type="ECO:0000256" key="3">
    <source>
        <dbReference type="SAM" id="MobiDB-lite"/>
    </source>
</evidence>
<dbReference type="SUPFAM" id="SSF46689">
    <property type="entry name" value="Homeodomain-like"/>
    <property type="match status" value="1"/>
</dbReference>
<proteinExistence type="predicted"/>
<dbReference type="PANTHER" id="PTHR30055:SF226">
    <property type="entry name" value="HTH-TYPE TRANSCRIPTIONAL REGULATOR PKSA"/>
    <property type="match status" value="1"/>
</dbReference>